<organism evidence="1 2">
    <name type="scientific">Gossypium arboreum</name>
    <name type="common">Tree cotton</name>
    <name type="synonym">Gossypium nanking</name>
    <dbReference type="NCBI Taxonomy" id="29729"/>
    <lineage>
        <taxon>Eukaryota</taxon>
        <taxon>Viridiplantae</taxon>
        <taxon>Streptophyta</taxon>
        <taxon>Embryophyta</taxon>
        <taxon>Tracheophyta</taxon>
        <taxon>Spermatophyta</taxon>
        <taxon>Magnoliopsida</taxon>
        <taxon>eudicotyledons</taxon>
        <taxon>Gunneridae</taxon>
        <taxon>Pentapetalae</taxon>
        <taxon>rosids</taxon>
        <taxon>malvids</taxon>
        <taxon>Malvales</taxon>
        <taxon>Malvaceae</taxon>
        <taxon>Malvoideae</taxon>
        <taxon>Gossypium</taxon>
    </lineage>
</organism>
<sequence>MLLQSFLCRQPPSSPLESSPTSSLSASPAMAGFISYESSKCCGFENCQSLSLAIGNALFSLIVHHYDPKSLLVIRSISFKSNPPIPCSALYNPFQLLSLYSDHFTSFFVNSFFFSFFFGEDVLEHSHEPSSDSELVKHLKGITKVS</sequence>
<reference evidence="1 2" key="1">
    <citation type="submission" date="2023-03" db="EMBL/GenBank/DDBJ databases">
        <title>WGS of Gossypium arboreum.</title>
        <authorList>
            <person name="Yu D."/>
        </authorList>
    </citation>
    <scope>NUCLEOTIDE SEQUENCE [LARGE SCALE GENOMIC DNA]</scope>
    <source>
        <tissue evidence="1">Leaf</tissue>
    </source>
</reference>
<comment type="caution">
    <text evidence="1">The sequence shown here is derived from an EMBL/GenBank/DDBJ whole genome shotgun (WGS) entry which is preliminary data.</text>
</comment>
<accession>A0ABR0NKB4</accession>
<gene>
    <name evidence="1" type="ORF">PVK06_036290</name>
</gene>
<evidence type="ECO:0000313" key="1">
    <source>
        <dbReference type="EMBL" id="KAK5795036.1"/>
    </source>
</evidence>
<evidence type="ECO:0000313" key="2">
    <source>
        <dbReference type="Proteomes" id="UP001358586"/>
    </source>
</evidence>
<dbReference type="EMBL" id="JARKNE010000010">
    <property type="protein sequence ID" value="KAK5795036.1"/>
    <property type="molecule type" value="Genomic_DNA"/>
</dbReference>
<keyword evidence="2" id="KW-1185">Reference proteome</keyword>
<dbReference type="Proteomes" id="UP001358586">
    <property type="component" value="Chromosome 10"/>
</dbReference>
<proteinExistence type="predicted"/>
<name>A0ABR0NKB4_GOSAR</name>
<protein>
    <submittedName>
        <fullName evidence="1">Uncharacterized protein</fullName>
    </submittedName>
</protein>